<accession>R2RRI2</accession>
<reference evidence="3 5" key="2">
    <citation type="submission" date="2013-03" db="EMBL/GenBank/DDBJ databases">
        <title>The Genome Sequence of Enterococcus raffinosus ATCC_49464 (PacBio/Illumina hybrid assembly).</title>
        <authorList>
            <consortium name="The Broad Institute Genomics Platform"/>
            <consortium name="The Broad Institute Genome Sequencing Center for Infectious Disease"/>
            <person name="Earl A."/>
            <person name="Russ C."/>
            <person name="Gilmore M."/>
            <person name="Surin D."/>
            <person name="Walker B."/>
            <person name="Young S."/>
            <person name="Zeng Q."/>
            <person name="Gargeya S."/>
            <person name="Fitzgerald M."/>
            <person name="Haas B."/>
            <person name="Abouelleil A."/>
            <person name="Allen A.W."/>
            <person name="Alvarado L."/>
            <person name="Arachchi H.M."/>
            <person name="Berlin A.M."/>
            <person name="Chapman S.B."/>
            <person name="Gainer-Dewar J."/>
            <person name="Goldberg J."/>
            <person name="Griggs A."/>
            <person name="Gujja S."/>
            <person name="Hansen M."/>
            <person name="Howarth C."/>
            <person name="Imamovic A."/>
            <person name="Ireland A."/>
            <person name="Larimer J."/>
            <person name="McCowan C."/>
            <person name="Murphy C."/>
            <person name="Pearson M."/>
            <person name="Poon T.W."/>
            <person name="Priest M."/>
            <person name="Roberts A."/>
            <person name="Saif S."/>
            <person name="Shea T."/>
            <person name="Sisk P."/>
            <person name="Sykes S."/>
            <person name="Wortman J."/>
            <person name="Nusbaum C."/>
            <person name="Birren B."/>
        </authorList>
    </citation>
    <scope>NUCLEOTIDE SEQUENCE [LARGE SCALE GENOMIC DNA]</scope>
    <source>
        <strain evidence="3 5">ATCC 49464</strain>
    </source>
</reference>
<reference evidence="2 4" key="1">
    <citation type="submission" date="2013-02" db="EMBL/GenBank/DDBJ databases">
        <title>The Genome Sequence of Enterococcus raffinosus ATCC_49464.</title>
        <authorList>
            <consortium name="The Broad Institute Genome Sequencing Platform"/>
            <consortium name="The Broad Institute Genome Sequencing Center for Infectious Disease"/>
            <person name="Earl A.M."/>
            <person name="Gilmore M.S."/>
            <person name="Lebreton F."/>
            <person name="Walker B."/>
            <person name="Young S.K."/>
            <person name="Zeng Q."/>
            <person name="Gargeya S."/>
            <person name="Fitzgerald M."/>
            <person name="Haas B."/>
            <person name="Abouelleil A."/>
            <person name="Alvarado L."/>
            <person name="Arachchi H.M."/>
            <person name="Berlin A.M."/>
            <person name="Chapman S.B."/>
            <person name="Dewar J."/>
            <person name="Goldberg J."/>
            <person name="Griggs A."/>
            <person name="Gujja S."/>
            <person name="Hansen M."/>
            <person name="Howarth C."/>
            <person name="Imamovic A."/>
            <person name="Larimer J."/>
            <person name="McCowan C."/>
            <person name="Murphy C."/>
            <person name="Neiman D."/>
            <person name="Pearson M."/>
            <person name="Priest M."/>
            <person name="Roberts A."/>
            <person name="Saif S."/>
            <person name="Shea T."/>
            <person name="Sisk P."/>
            <person name="Sykes S."/>
            <person name="Wortman J."/>
            <person name="Nusbaum C."/>
            <person name="Birren B."/>
        </authorList>
    </citation>
    <scope>NUCLEOTIDE SEQUENCE [LARGE SCALE GENOMIC DNA]</scope>
    <source>
        <strain evidence="2 4">ATCC 49464</strain>
    </source>
</reference>
<proteinExistence type="predicted"/>
<dbReference type="Proteomes" id="UP000013877">
    <property type="component" value="Unassembled WGS sequence"/>
</dbReference>
<keyword evidence="5" id="KW-1185">Reference proteome</keyword>
<comment type="caution">
    <text evidence="2">The sequence shown here is derived from an EMBL/GenBank/DDBJ whole genome shotgun (WGS) entry which is preliminary data.</text>
</comment>
<name>R2RRI2_9ENTE</name>
<keyword evidence="1" id="KW-0812">Transmembrane</keyword>
<evidence type="ECO:0000256" key="1">
    <source>
        <dbReference type="SAM" id="Phobius"/>
    </source>
</evidence>
<evidence type="ECO:0000313" key="5">
    <source>
        <dbReference type="Proteomes" id="UP000014158"/>
    </source>
</evidence>
<feature type="transmembrane region" description="Helical" evidence="1">
    <location>
        <begin position="12"/>
        <end position="29"/>
    </location>
</feature>
<evidence type="ECO:0000313" key="3">
    <source>
        <dbReference type="EMBL" id="EOT72321.1"/>
    </source>
</evidence>
<evidence type="ECO:0008006" key="6">
    <source>
        <dbReference type="Google" id="ProtNLM"/>
    </source>
</evidence>
<sequence length="257" mass="30051">MKRYSHTKLENELTLLYLFIQSIGVLPYMSPFFEHTYMLVEKGELFGDTHHLINQMNHLSMEYLSNCLVPLDLDIEDERLKISTICRINMLILYFEGGFVYFDKEAAFELEELVPERNVNQEAIQLLKALYCTAEKEFHMNGSKEVNLYTHYALLLGYLLRKYPTYLRVGVDYEGSRLGQATLLVYLKDVLQEGGVIVEQFTASKHYDLAITNTSPIEVGENVDRLFLLTDFISLKEIDDLKHIIREKLIQKRKNKY</sequence>
<evidence type="ECO:0000313" key="2">
    <source>
        <dbReference type="EMBL" id="EOH78574.1"/>
    </source>
</evidence>
<dbReference type="PATRIC" id="fig|1158602.3.peg.1852"/>
<dbReference type="EMBL" id="ASWF01000005">
    <property type="protein sequence ID" value="EOT72321.1"/>
    <property type="molecule type" value="Genomic_DNA"/>
</dbReference>
<organism evidence="2 4">
    <name type="scientific">Enterococcus raffinosus ATCC 49464</name>
    <dbReference type="NCBI Taxonomy" id="1158602"/>
    <lineage>
        <taxon>Bacteria</taxon>
        <taxon>Bacillati</taxon>
        <taxon>Bacillota</taxon>
        <taxon>Bacilli</taxon>
        <taxon>Lactobacillales</taxon>
        <taxon>Enterococcaceae</taxon>
        <taxon>Enterococcus</taxon>
    </lineage>
</organism>
<keyword evidence="1" id="KW-0472">Membrane</keyword>
<dbReference type="AlphaFoldDB" id="R2RRI2"/>
<evidence type="ECO:0000313" key="4">
    <source>
        <dbReference type="Proteomes" id="UP000013877"/>
    </source>
</evidence>
<dbReference type="HOGENOM" id="CLU_1080692_0_0_9"/>
<gene>
    <name evidence="3" type="ORF">I590_03543</name>
    <name evidence="2" type="ORF">UAK_01848</name>
</gene>
<dbReference type="Proteomes" id="UP000014158">
    <property type="component" value="Unassembled WGS sequence"/>
</dbReference>
<keyword evidence="1" id="KW-1133">Transmembrane helix</keyword>
<protein>
    <recommendedName>
        <fullName evidence="6">Mga helix-turn-helix domain-containing protein</fullName>
    </recommendedName>
</protein>
<dbReference type="EMBL" id="AJAL01000010">
    <property type="protein sequence ID" value="EOH78574.1"/>
    <property type="molecule type" value="Genomic_DNA"/>
</dbReference>